<keyword evidence="2" id="KW-1185">Reference proteome</keyword>
<protein>
    <submittedName>
        <fullName evidence="3">Uncharacterized protein LOC109727908</fullName>
    </submittedName>
</protein>
<dbReference type="PANTHER" id="PTHR31589">
    <property type="entry name" value="PROTEIN, PUTATIVE (DUF239)-RELATED-RELATED"/>
    <property type="match status" value="1"/>
</dbReference>
<dbReference type="RefSeq" id="XP_020113713.1">
    <property type="nucleotide sequence ID" value="XM_020258124.1"/>
</dbReference>
<evidence type="ECO:0000313" key="3">
    <source>
        <dbReference type="RefSeq" id="XP_020113713.1"/>
    </source>
</evidence>
<dbReference type="AlphaFoldDB" id="A0A6P5HGR4"/>
<dbReference type="PANTHER" id="PTHR31589:SF223">
    <property type="entry name" value="PROTEIN, PUTATIVE (DUF239)-RELATED"/>
    <property type="match status" value="1"/>
</dbReference>
<gene>
    <name evidence="3" type="primary">LOC109727908</name>
</gene>
<dbReference type="PROSITE" id="PS52045">
    <property type="entry name" value="NEPROSIN_PEP_CD"/>
    <property type="match status" value="1"/>
</dbReference>
<proteinExistence type="predicted"/>
<organism evidence="2 3">
    <name type="scientific">Ananas comosus</name>
    <name type="common">Pineapple</name>
    <name type="synonym">Ananas ananas</name>
    <dbReference type="NCBI Taxonomy" id="4615"/>
    <lineage>
        <taxon>Eukaryota</taxon>
        <taxon>Viridiplantae</taxon>
        <taxon>Streptophyta</taxon>
        <taxon>Embryophyta</taxon>
        <taxon>Tracheophyta</taxon>
        <taxon>Spermatophyta</taxon>
        <taxon>Magnoliopsida</taxon>
        <taxon>Liliopsida</taxon>
        <taxon>Poales</taxon>
        <taxon>Bromeliaceae</taxon>
        <taxon>Bromelioideae</taxon>
        <taxon>Ananas</taxon>
    </lineage>
</organism>
<evidence type="ECO:0000313" key="2">
    <source>
        <dbReference type="Proteomes" id="UP000515123"/>
    </source>
</evidence>
<feature type="domain" description="Neprosin PEP catalytic" evidence="1">
    <location>
        <begin position="1"/>
        <end position="238"/>
    </location>
</feature>
<dbReference type="Proteomes" id="UP000515123">
    <property type="component" value="Linkage group 2"/>
</dbReference>
<dbReference type="InterPro" id="IPR053168">
    <property type="entry name" value="Glutamic_endopeptidase"/>
</dbReference>
<reference evidence="3" key="2">
    <citation type="submission" date="2025-08" db="UniProtKB">
        <authorList>
            <consortium name="RefSeq"/>
        </authorList>
    </citation>
    <scope>IDENTIFICATION</scope>
    <source>
        <tissue evidence="3">Leaf</tissue>
    </source>
</reference>
<dbReference type="Pfam" id="PF03080">
    <property type="entry name" value="Neprosin"/>
    <property type="match status" value="1"/>
</dbReference>
<dbReference type="GeneID" id="109727908"/>
<evidence type="ECO:0000259" key="1">
    <source>
        <dbReference type="PROSITE" id="PS52045"/>
    </source>
</evidence>
<dbReference type="OrthoDB" id="580651at2759"/>
<name>A0A6P5HGR4_ANACO</name>
<accession>A0A6P5HGR4</accession>
<sequence length="239" mass="26655">MKHWVAYATKGSGEYYGSKAKINLWSLPHDIKPSQQQSGYAMWVSNEHEITNAVIAGFQADGYNSTGCYNLMCKSFVMVDWNVLTPGSVVGPVSIYNGAQYYITISVKKDAKTRDWFLYREDLGEPRLIGYWPKSLFTTLADRADAVSWGGMVSYDTDDAGPPLGSGHHASELERKAAYFKNIEIFYSDGKSHDLIDGEQDRFADKEECYTISKLVDSSKYGRHDGHLFYFGGPGGCDG</sequence>
<reference evidence="2" key="1">
    <citation type="journal article" date="2015" name="Nat. Genet.">
        <title>The pineapple genome and the evolution of CAM photosynthesis.</title>
        <authorList>
            <person name="Ming R."/>
            <person name="VanBuren R."/>
            <person name="Wai C.M."/>
            <person name="Tang H."/>
            <person name="Schatz M.C."/>
            <person name="Bowers J.E."/>
            <person name="Lyons E."/>
            <person name="Wang M.L."/>
            <person name="Chen J."/>
            <person name="Biggers E."/>
            <person name="Zhang J."/>
            <person name="Huang L."/>
            <person name="Zhang L."/>
            <person name="Miao W."/>
            <person name="Zhang J."/>
            <person name="Ye Z."/>
            <person name="Miao C."/>
            <person name="Lin Z."/>
            <person name="Wang H."/>
            <person name="Zhou H."/>
            <person name="Yim W.C."/>
            <person name="Priest H.D."/>
            <person name="Zheng C."/>
            <person name="Woodhouse M."/>
            <person name="Edger P.P."/>
            <person name="Guyot R."/>
            <person name="Guo H.B."/>
            <person name="Guo H."/>
            <person name="Zheng G."/>
            <person name="Singh R."/>
            <person name="Sharma A."/>
            <person name="Min X."/>
            <person name="Zheng Y."/>
            <person name="Lee H."/>
            <person name="Gurtowski J."/>
            <person name="Sedlazeck F.J."/>
            <person name="Harkess A."/>
            <person name="McKain M.R."/>
            <person name="Liao Z."/>
            <person name="Fang J."/>
            <person name="Liu J."/>
            <person name="Zhang X."/>
            <person name="Zhang Q."/>
            <person name="Hu W."/>
            <person name="Qin Y."/>
            <person name="Wang K."/>
            <person name="Chen L.Y."/>
            <person name="Shirley N."/>
            <person name="Lin Y.R."/>
            <person name="Liu L.Y."/>
            <person name="Hernandez A.G."/>
            <person name="Wright C.L."/>
            <person name="Bulone V."/>
            <person name="Tuskan G.A."/>
            <person name="Heath K."/>
            <person name="Zee F."/>
            <person name="Moore P.H."/>
            <person name="Sunkar R."/>
            <person name="Leebens-Mack J.H."/>
            <person name="Mockler T."/>
            <person name="Bennetzen J.L."/>
            <person name="Freeling M."/>
            <person name="Sankoff D."/>
            <person name="Paterson A.H."/>
            <person name="Zhu X."/>
            <person name="Yang X."/>
            <person name="Smith J.A."/>
            <person name="Cushman J.C."/>
            <person name="Paull R.E."/>
            <person name="Yu Q."/>
        </authorList>
    </citation>
    <scope>NUCLEOTIDE SEQUENCE [LARGE SCALE GENOMIC DNA]</scope>
    <source>
        <strain evidence="2">cv. F153</strain>
    </source>
</reference>
<dbReference type="InterPro" id="IPR004314">
    <property type="entry name" value="Neprosin"/>
</dbReference>